<comment type="caution">
    <text evidence="3">The sequence shown here is derived from an EMBL/GenBank/DDBJ whole genome shotgun (WGS) entry which is preliminary data.</text>
</comment>
<feature type="binding site" evidence="2">
    <location>
        <position position="133"/>
    </location>
    <ligand>
        <name>Zn(2+)</name>
        <dbReference type="ChEBI" id="CHEBI:29105"/>
        <label>2</label>
    </ligand>
</feature>
<feature type="binding site" evidence="2">
    <location>
        <position position="10"/>
    </location>
    <ligand>
        <name>Zn(2+)</name>
        <dbReference type="ChEBI" id="CHEBI:29105"/>
        <label>1</label>
    </ligand>
</feature>
<keyword evidence="3" id="KW-0031">Aminopeptidase</keyword>
<keyword evidence="2" id="KW-0479">Metal-binding</keyword>
<dbReference type="SUPFAM" id="SSF63992">
    <property type="entry name" value="Dipeptide transport protein"/>
    <property type="match status" value="1"/>
</dbReference>
<dbReference type="EMBL" id="JACBZD010000001">
    <property type="protein sequence ID" value="NYI04780.1"/>
    <property type="molecule type" value="Genomic_DNA"/>
</dbReference>
<dbReference type="InterPro" id="IPR027476">
    <property type="entry name" value="DppA_N"/>
</dbReference>
<dbReference type="InterPro" id="IPR007035">
    <property type="entry name" value="Peptidase_M55"/>
</dbReference>
<name>A0A852ZU18_9ACTN</name>
<organism evidence="3 4">
    <name type="scientific">Allostreptomyces psammosilenae</name>
    <dbReference type="NCBI Taxonomy" id="1892865"/>
    <lineage>
        <taxon>Bacteria</taxon>
        <taxon>Bacillati</taxon>
        <taxon>Actinomycetota</taxon>
        <taxon>Actinomycetes</taxon>
        <taxon>Kitasatosporales</taxon>
        <taxon>Streptomycetaceae</taxon>
        <taxon>Allostreptomyces</taxon>
    </lineage>
</organism>
<dbReference type="GO" id="GO:0004177">
    <property type="term" value="F:aminopeptidase activity"/>
    <property type="evidence" value="ECO:0007669"/>
    <property type="project" value="UniProtKB-KW"/>
</dbReference>
<dbReference type="Gene3D" id="3.40.50.10780">
    <property type="entry name" value="Dipeptide transport protein"/>
    <property type="match status" value="1"/>
</dbReference>
<keyword evidence="2" id="KW-0862">Zinc</keyword>
<feature type="binding site" evidence="2">
    <location>
        <position position="8"/>
    </location>
    <ligand>
        <name>Zn(2+)</name>
        <dbReference type="ChEBI" id="CHEBI:29105"/>
        <label>1</label>
    </ligand>
</feature>
<evidence type="ECO:0000256" key="2">
    <source>
        <dbReference type="PIRSR" id="PIRSR015853-2"/>
    </source>
</evidence>
<accession>A0A852ZU18</accession>
<feature type="active site" description="Nucleophile" evidence="1">
    <location>
        <position position="114"/>
    </location>
</feature>
<reference evidence="3 4" key="1">
    <citation type="submission" date="2020-07" db="EMBL/GenBank/DDBJ databases">
        <title>Sequencing the genomes of 1000 actinobacteria strains.</title>
        <authorList>
            <person name="Klenk H.-P."/>
        </authorList>
    </citation>
    <scope>NUCLEOTIDE SEQUENCE [LARGE SCALE GENOMIC DNA]</scope>
    <source>
        <strain evidence="3 4">DSM 42178</strain>
    </source>
</reference>
<dbReference type="PIRSF" id="PIRSF015853">
    <property type="entry name" value="Pep_DppA"/>
    <property type="match status" value="1"/>
</dbReference>
<evidence type="ECO:0000256" key="1">
    <source>
        <dbReference type="PIRSR" id="PIRSR015853-1"/>
    </source>
</evidence>
<evidence type="ECO:0000313" key="4">
    <source>
        <dbReference type="Proteomes" id="UP000567795"/>
    </source>
</evidence>
<dbReference type="Pfam" id="PF04951">
    <property type="entry name" value="Peptidase_M55"/>
    <property type="match status" value="1"/>
</dbReference>
<dbReference type="GO" id="GO:0046872">
    <property type="term" value="F:metal ion binding"/>
    <property type="evidence" value="ECO:0007669"/>
    <property type="project" value="UniProtKB-KW"/>
</dbReference>
<proteinExistence type="predicted"/>
<dbReference type="EC" id="3.4.11.-" evidence="3"/>
<dbReference type="InterPro" id="IPR036177">
    <property type="entry name" value="Peptidase_M55_sf"/>
</dbReference>
<evidence type="ECO:0000313" key="3">
    <source>
        <dbReference type="EMBL" id="NYI04780.1"/>
    </source>
</evidence>
<dbReference type="RefSeq" id="WP_179813629.1">
    <property type="nucleotide sequence ID" value="NZ_JACBZD010000001.1"/>
</dbReference>
<keyword evidence="3" id="KW-0645">Protease</keyword>
<keyword evidence="4" id="KW-1185">Reference proteome</keyword>
<feature type="binding site" evidence="2">
    <location>
        <position position="8"/>
    </location>
    <ligand>
        <name>Zn(2+)</name>
        <dbReference type="ChEBI" id="CHEBI:29105"/>
        <label>2</label>
    </ligand>
</feature>
<feature type="binding site" evidence="2">
    <location>
        <position position="60"/>
    </location>
    <ligand>
        <name>Zn(2+)</name>
        <dbReference type="ChEBI" id="CHEBI:29105"/>
        <label>2</label>
    </ligand>
</feature>
<sequence length="282" mass="29684">MRVMISADMEGATGVTWPADVAPGSPQWQRFRRMLTGDVNAAVDGFLAGGADEVVVVEAHSSMRNVLLEELDTRATMITGRHKPLSMMQGVDEADAVAFVGYHTGAGRRGVLAHTYLGAGLLDLRIDGAPAGEGRMNALLAAEFDVPVALVTGDDLTCAEAADYAPGAHLVPVKFCVSRYAARCLPPARTAEAIREAARRAAGELAGIRAEQAAAAPAGARPHRFEVEFTATHLAEAATLVPGVELIDPRTVGYELGSMREAVRCFTAVSRLASAAKEADFD</sequence>
<feature type="binding site" evidence="2">
    <location>
        <position position="103"/>
    </location>
    <ligand>
        <name>Zn(2+)</name>
        <dbReference type="ChEBI" id="CHEBI:29105"/>
        <label>2</label>
    </ligand>
</feature>
<protein>
    <submittedName>
        <fullName evidence="3">D-amino peptidase</fullName>
        <ecNumber evidence="3">3.4.11.-</ecNumber>
    </submittedName>
</protein>
<dbReference type="AlphaFoldDB" id="A0A852ZU18"/>
<dbReference type="CDD" id="cd08663">
    <property type="entry name" value="DAP_dppA_1"/>
    <property type="match status" value="1"/>
</dbReference>
<dbReference type="Proteomes" id="UP000567795">
    <property type="component" value="Unassembled WGS sequence"/>
</dbReference>
<keyword evidence="3" id="KW-0378">Hydrolase</keyword>
<gene>
    <name evidence="3" type="ORF">FHU37_001723</name>
</gene>
<dbReference type="Gene3D" id="3.30.1360.130">
    <property type="entry name" value="Dipeptide transport protein"/>
    <property type="match status" value="1"/>
</dbReference>